<evidence type="ECO:0000313" key="3">
    <source>
        <dbReference type="Proteomes" id="UP000502179"/>
    </source>
</evidence>
<evidence type="ECO:0000313" key="2">
    <source>
        <dbReference type="EMBL" id="QIJ70966.1"/>
    </source>
</evidence>
<dbReference type="InterPro" id="IPR003423">
    <property type="entry name" value="OMP_efflux"/>
</dbReference>
<dbReference type="RefSeq" id="WP_166031189.1">
    <property type="nucleotide sequence ID" value="NZ_CP048877.1"/>
</dbReference>
<dbReference type="PANTHER" id="PTHR30203">
    <property type="entry name" value="OUTER MEMBRANE CATION EFFLUX PROTEIN"/>
    <property type="match status" value="1"/>
</dbReference>
<dbReference type="EMBL" id="CP048877">
    <property type="protein sequence ID" value="QIJ70966.1"/>
    <property type="molecule type" value="Genomic_DNA"/>
</dbReference>
<dbReference type="Proteomes" id="UP000502179">
    <property type="component" value="Chromosome"/>
</dbReference>
<dbReference type="GO" id="GO:0015562">
    <property type="term" value="F:efflux transmembrane transporter activity"/>
    <property type="evidence" value="ECO:0007669"/>
    <property type="project" value="InterPro"/>
</dbReference>
<name>A0A6G7PTS9_9BACT</name>
<organism evidence="2 3">
    <name type="scientific">Thermosulfuriphilus ammonigenes</name>
    <dbReference type="NCBI Taxonomy" id="1936021"/>
    <lineage>
        <taxon>Bacteria</taxon>
        <taxon>Pseudomonadati</taxon>
        <taxon>Thermodesulfobacteriota</taxon>
        <taxon>Thermodesulfobacteria</taxon>
        <taxon>Thermodesulfobacteriales</taxon>
        <taxon>Thermodesulfobacteriaceae</taxon>
        <taxon>Thermosulfuriphilus</taxon>
    </lineage>
</organism>
<dbReference type="PANTHER" id="PTHR30203:SF24">
    <property type="entry name" value="BLR4935 PROTEIN"/>
    <property type="match status" value="1"/>
</dbReference>
<dbReference type="InterPro" id="IPR010131">
    <property type="entry name" value="MdtP/NodT-like"/>
</dbReference>
<dbReference type="Pfam" id="PF02321">
    <property type="entry name" value="OEP"/>
    <property type="match status" value="2"/>
</dbReference>
<dbReference type="Gene3D" id="1.20.1600.10">
    <property type="entry name" value="Outer membrane efflux proteins (OEP)"/>
    <property type="match status" value="1"/>
</dbReference>
<dbReference type="PROSITE" id="PS51257">
    <property type="entry name" value="PROKAR_LIPOPROTEIN"/>
    <property type="match status" value="1"/>
</dbReference>
<reference evidence="2 3" key="1">
    <citation type="submission" date="2020-02" db="EMBL/GenBank/DDBJ databases">
        <title>Genome analysis of Thermosulfuriphilus ammonigenes ST65T, an anaerobic thermophilic chemolithoautotrophic bacterium isolated from a deep-sea hydrothermal vent.</title>
        <authorList>
            <person name="Slobodkina G."/>
            <person name="Allioux M."/>
            <person name="Merkel A."/>
            <person name="Alain K."/>
            <person name="Jebbar M."/>
            <person name="Slobodkin A."/>
        </authorList>
    </citation>
    <scope>NUCLEOTIDE SEQUENCE [LARGE SCALE GENOMIC DNA]</scope>
    <source>
        <strain evidence="2 3">ST65</strain>
    </source>
</reference>
<proteinExistence type="inferred from homology"/>
<comment type="similarity">
    <text evidence="1">Belongs to the outer membrane factor (OMF) (TC 1.B.17) family.</text>
</comment>
<gene>
    <name evidence="2" type="ORF">G4V39_01165</name>
</gene>
<dbReference type="SUPFAM" id="SSF56954">
    <property type="entry name" value="Outer membrane efflux proteins (OEP)"/>
    <property type="match status" value="1"/>
</dbReference>
<dbReference type="KEGG" id="tav:G4V39_01165"/>
<sequence length="424" mass="48171">MTSKKWGSSLWFLFFVWLILAASGACAADDLQTLIRRALEVNPQIESLKAQLKALEARTRAVQVWMDPVLSIEYSNVPHDSLSLGESAMSGIQFRLAQQIPFPGKNERRRLAAEGQYRVKRWELEETKVQLRSLIKKAYYQLYLIRELKKLTAEHVQLVEELIAAVKARYEAGKARQFYLSRLENLRDKLVDDLSDFDQKDRELVATLNAAAHQKVTTPVASPNELKPFSPPTSLNRLVALALENRPLLKREKELARAQRLAAEAAGWERWPDITLWAGYRYRRPAGVDPGTDFVSIGVSVPLPFDYKGRFKARRQQYLAEAQAAEARYLSFLDDIKAGLEASLSAWQRAASKARFYGRSLVPQARETLEATLFAYQTGKADFESLFKAELELLDFERTLLRATVETAIRRAEIEGLVGLELKP</sequence>
<dbReference type="AlphaFoldDB" id="A0A6G7PTS9"/>
<accession>A0A6G7PTS9</accession>
<evidence type="ECO:0000256" key="1">
    <source>
        <dbReference type="ARBA" id="ARBA00007613"/>
    </source>
</evidence>
<protein>
    <submittedName>
        <fullName evidence="2">TolC family protein</fullName>
    </submittedName>
</protein>
<keyword evidence="3" id="KW-1185">Reference proteome</keyword>